<dbReference type="InterPro" id="IPR005576">
    <property type="entry name" value="Rpb7-like_N"/>
</dbReference>
<dbReference type="OrthoDB" id="10256606at2759"/>
<comment type="caution">
    <text evidence="9">The sequence shown here is derived from an EMBL/GenBank/DDBJ whole genome shotgun (WGS) entry which is preliminary data.</text>
</comment>
<evidence type="ECO:0000256" key="1">
    <source>
        <dbReference type="ARBA" id="ARBA00004123"/>
    </source>
</evidence>
<evidence type="ECO:0000313" key="9">
    <source>
        <dbReference type="EMBL" id="RSH79817.1"/>
    </source>
</evidence>
<keyword evidence="3 9" id="KW-0240">DNA-directed RNA polymerase</keyword>
<dbReference type="InterPro" id="IPR012340">
    <property type="entry name" value="NA-bd_OB-fold"/>
</dbReference>
<evidence type="ECO:0000256" key="6">
    <source>
        <dbReference type="SAM" id="MobiDB-lite"/>
    </source>
</evidence>
<dbReference type="Proteomes" id="UP000279236">
    <property type="component" value="Unassembled WGS sequence"/>
</dbReference>
<dbReference type="InterPro" id="IPR036898">
    <property type="entry name" value="RNA_pol_Rpb7-like_N_sf"/>
</dbReference>
<name>A0A427XM78_9TREE</name>
<dbReference type="EMBL" id="RSCE01000009">
    <property type="protein sequence ID" value="RSH79817.1"/>
    <property type="molecule type" value="Genomic_DNA"/>
</dbReference>
<evidence type="ECO:0000259" key="8">
    <source>
        <dbReference type="Pfam" id="PF08292"/>
    </source>
</evidence>
<keyword evidence="10" id="KW-1185">Reference proteome</keyword>
<feature type="compositionally biased region" description="Pro residues" evidence="6">
    <location>
        <begin position="174"/>
        <end position="185"/>
    </location>
</feature>
<evidence type="ECO:0000313" key="10">
    <source>
        <dbReference type="Proteomes" id="UP000279236"/>
    </source>
</evidence>
<feature type="domain" description="RNA polymerase Rpb7-like N-terminal" evidence="7">
    <location>
        <begin position="8"/>
        <end position="64"/>
    </location>
</feature>
<evidence type="ECO:0000259" key="7">
    <source>
        <dbReference type="Pfam" id="PF03876"/>
    </source>
</evidence>
<dbReference type="Gene3D" id="2.40.50.140">
    <property type="entry name" value="Nucleic acid-binding proteins"/>
    <property type="match status" value="1"/>
</dbReference>
<feature type="compositionally biased region" description="Basic and acidic residues" evidence="6">
    <location>
        <begin position="188"/>
        <end position="205"/>
    </location>
</feature>
<protein>
    <submittedName>
        <fullName evidence="9">DNA-directed RNA polymerase III subunit rpc25</fullName>
    </submittedName>
</protein>
<feature type="region of interest" description="Disordered" evidence="6">
    <location>
        <begin position="170"/>
        <end position="206"/>
    </location>
</feature>
<dbReference type="InterPro" id="IPR045113">
    <property type="entry name" value="Rpb7-like"/>
</dbReference>
<keyword evidence="5" id="KW-0539">Nucleus</keyword>
<dbReference type="SUPFAM" id="SSF88798">
    <property type="entry name" value="N-terminal, heterodimerisation domain of RBP7 (RpoE)"/>
    <property type="match status" value="1"/>
</dbReference>
<dbReference type="PANTHER" id="PTHR12709">
    <property type="entry name" value="DNA-DIRECTED RNA POLYMERASE II, III"/>
    <property type="match status" value="1"/>
</dbReference>
<dbReference type="GeneID" id="39594020"/>
<dbReference type="Pfam" id="PF08292">
    <property type="entry name" value="RNA_pol_Rbc25"/>
    <property type="match status" value="1"/>
</dbReference>
<keyword evidence="4" id="KW-0804">Transcription</keyword>
<proteinExistence type="inferred from homology"/>
<dbReference type="SUPFAM" id="SSF50249">
    <property type="entry name" value="Nucleic acid-binding proteins"/>
    <property type="match status" value="1"/>
</dbReference>
<evidence type="ECO:0000256" key="3">
    <source>
        <dbReference type="ARBA" id="ARBA00022478"/>
    </source>
</evidence>
<accession>A0A427XM78</accession>
<dbReference type="GO" id="GO:0006384">
    <property type="term" value="P:transcription initiation at RNA polymerase III promoter"/>
    <property type="evidence" value="ECO:0007669"/>
    <property type="project" value="TreeGrafter"/>
</dbReference>
<dbReference type="InterPro" id="IPR013238">
    <property type="entry name" value="RNA_pol_III_Rbc25"/>
</dbReference>
<dbReference type="PANTHER" id="PTHR12709:SF1">
    <property type="entry name" value="DNA-DIRECTED RNA POLYMERASE III SUBUNIT RPC8"/>
    <property type="match status" value="1"/>
</dbReference>
<dbReference type="GO" id="GO:0005666">
    <property type="term" value="C:RNA polymerase III complex"/>
    <property type="evidence" value="ECO:0007669"/>
    <property type="project" value="TreeGrafter"/>
</dbReference>
<dbReference type="AlphaFoldDB" id="A0A427XM78"/>
<dbReference type="STRING" id="105984.A0A427XM78"/>
<dbReference type="Pfam" id="PF03876">
    <property type="entry name" value="SHS2_Rpb7-N"/>
    <property type="match status" value="1"/>
</dbReference>
<sequence length="236" mass="26437">MFNLIAIKDTVPVAPKTFGLSAGTTIHDALNKKFANKLIQERGLALSVYDILTAEDGRVTWGNGQMYYKVSFRLLMFAPFVGEVIVGKVLSTTPAYIRVSLGFFNDIYILRSLLPPNCAYDDHENRFFWYPGDDGPPLDEAGLQNTLKAERFYYDSGEPIRFRVDSIEWHESEPGPPTAPKPVDPNAPEDKQPADEDNDPYDKAGYRIMAAVSEQGLGLMSWWGEGGEEEGEEMEE</sequence>
<comment type="similarity">
    <text evidence="2">Belongs to the eukaryotic RPB7/RPC8 RNA polymerase subunit family.</text>
</comment>
<evidence type="ECO:0000256" key="2">
    <source>
        <dbReference type="ARBA" id="ARBA00009307"/>
    </source>
</evidence>
<comment type="subcellular location">
    <subcellularLocation>
        <location evidence="1">Nucleus</location>
    </subcellularLocation>
</comment>
<dbReference type="Gene3D" id="3.30.1490.120">
    <property type="entry name" value="RNA polymerase Rpb7-like, N-terminal domain"/>
    <property type="match status" value="1"/>
</dbReference>
<gene>
    <name evidence="9" type="primary">RPC25</name>
    <name evidence="9" type="ORF">EHS24_009477</name>
</gene>
<feature type="domain" description="RNA polymerase III subunit Rpc25" evidence="8">
    <location>
        <begin position="83"/>
        <end position="223"/>
    </location>
</feature>
<evidence type="ECO:0000256" key="5">
    <source>
        <dbReference type="ARBA" id="ARBA00023242"/>
    </source>
</evidence>
<dbReference type="RefSeq" id="XP_028474926.1">
    <property type="nucleotide sequence ID" value="XM_028624758.1"/>
</dbReference>
<reference evidence="9 10" key="1">
    <citation type="submission" date="2018-11" db="EMBL/GenBank/DDBJ databases">
        <title>Genome sequence of Apiotrichum porosum DSM 27194.</title>
        <authorList>
            <person name="Aliyu H."/>
            <person name="Gorte O."/>
            <person name="Ochsenreither K."/>
        </authorList>
    </citation>
    <scope>NUCLEOTIDE SEQUENCE [LARGE SCALE GENOMIC DNA]</scope>
    <source>
        <strain evidence="9 10">DSM 27194</strain>
    </source>
</reference>
<evidence type="ECO:0000256" key="4">
    <source>
        <dbReference type="ARBA" id="ARBA00023163"/>
    </source>
</evidence>
<organism evidence="9 10">
    <name type="scientific">Apiotrichum porosum</name>
    <dbReference type="NCBI Taxonomy" id="105984"/>
    <lineage>
        <taxon>Eukaryota</taxon>
        <taxon>Fungi</taxon>
        <taxon>Dikarya</taxon>
        <taxon>Basidiomycota</taxon>
        <taxon>Agaricomycotina</taxon>
        <taxon>Tremellomycetes</taxon>
        <taxon>Trichosporonales</taxon>
        <taxon>Trichosporonaceae</taxon>
        <taxon>Apiotrichum</taxon>
    </lineage>
</organism>